<dbReference type="AlphaFoldDB" id="A0A9R0BCV6"/>
<proteinExistence type="predicted"/>
<sequence>MSRHHRGQTGDSIQSHHSASSVSCAALVKKYNQESGEFKWTPAEYLWLAVEIPVLKIQDTCTIYYEESPSPISLRRTREQLLSPRAFTRHTSRLVQWALV</sequence>
<evidence type="ECO:0000313" key="1">
    <source>
        <dbReference type="RefSeq" id="XP_042630924.1"/>
    </source>
</evidence>
<organism evidence="1">
    <name type="scientific">Cyprinus carpio</name>
    <name type="common">Common carp</name>
    <dbReference type="NCBI Taxonomy" id="7962"/>
    <lineage>
        <taxon>Eukaryota</taxon>
        <taxon>Metazoa</taxon>
        <taxon>Chordata</taxon>
        <taxon>Craniata</taxon>
        <taxon>Vertebrata</taxon>
        <taxon>Euteleostomi</taxon>
        <taxon>Actinopterygii</taxon>
        <taxon>Neopterygii</taxon>
        <taxon>Teleostei</taxon>
        <taxon>Ostariophysi</taxon>
        <taxon>Cypriniformes</taxon>
        <taxon>Cyprinidae</taxon>
        <taxon>Cyprininae</taxon>
        <taxon>Cyprinus</taxon>
    </lineage>
</organism>
<dbReference type="RefSeq" id="XP_042630924.1">
    <property type="nucleotide sequence ID" value="XM_042774990.1"/>
</dbReference>
<accession>A0A9R0BCV6</accession>
<reference evidence="1" key="1">
    <citation type="submission" date="2025-08" db="UniProtKB">
        <authorList>
            <consortium name="RefSeq"/>
        </authorList>
    </citation>
    <scope>IDENTIFICATION</scope>
    <source>
        <tissue evidence="1">Muscle</tissue>
    </source>
</reference>
<gene>
    <name evidence="1" type="primary">LOC122148563</name>
</gene>
<dbReference type="GeneID" id="122148563"/>
<name>A0A9R0BCV6_CYPCA</name>
<protein>
    <submittedName>
        <fullName evidence="1">Uncharacterized protein LOC122148563 isoform X2</fullName>
    </submittedName>
</protein>
<dbReference type="Proteomes" id="UP001155660">
    <property type="component" value="Chromosome A18"/>
</dbReference>
<dbReference type="PROSITE" id="PS51257">
    <property type="entry name" value="PROKAR_LIPOPROTEIN"/>
    <property type="match status" value="1"/>
</dbReference>